<dbReference type="AlphaFoldDB" id="A0A3E4VCF7"/>
<gene>
    <name evidence="1" type="ORF">DXC31_02580</name>
</gene>
<proteinExistence type="predicted"/>
<dbReference type="Proteomes" id="UP000260808">
    <property type="component" value="Unassembled WGS sequence"/>
</dbReference>
<evidence type="ECO:0000313" key="2">
    <source>
        <dbReference type="Proteomes" id="UP000260808"/>
    </source>
</evidence>
<reference evidence="1 2" key="1">
    <citation type="submission" date="2018-08" db="EMBL/GenBank/DDBJ databases">
        <title>A genome reference for cultivated species of the human gut microbiota.</title>
        <authorList>
            <person name="Zou Y."/>
            <person name="Xue W."/>
            <person name="Luo G."/>
        </authorList>
    </citation>
    <scope>NUCLEOTIDE SEQUENCE [LARGE SCALE GENOMIC DNA]</scope>
    <source>
        <strain evidence="1 2">TF01-20-2</strain>
    </source>
</reference>
<accession>A0A3E4VCF7</accession>
<dbReference type="EMBL" id="QSSX01000004">
    <property type="protein sequence ID" value="RGM25116.1"/>
    <property type="molecule type" value="Genomic_DNA"/>
</dbReference>
<sequence>MIDMLEKAVRTGQVEYLVIGGKIIGGHKMYISGVSEAWKTIYNKGELVKANVDVTFVEYA</sequence>
<name>A0A3E4VCF7_MEDGN</name>
<protein>
    <submittedName>
        <fullName evidence="1">Uncharacterized protein</fullName>
    </submittedName>
</protein>
<organism evidence="1 2">
    <name type="scientific">Mediterraneibacter gnavus</name>
    <name type="common">Ruminococcus gnavus</name>
    <dbReference type="NCBI Taxonomy" id="33038"/>
    <lineage>
        <taxon>Bacteria</taxon>
        <taxon>Bacillati</taxon>
        <taxon>Bacillota</taxon>
        <taxon>Clostridia</taxon>
        <taxon>Lachnospirales</taxon>
        <taxon>Lachnospiraceae</taxon>
        <taxon>Mediterraneibacter</taxon>
    </lineage>
</organism>
<comment type="caution">
    <text evidence="1">The sequence shown here is derived from an EMBL/GenBank/DDBJ whole genome shotgun (WGS) entry which is preliminary data.</text>
</comment>
<evidence type="ECO:0000313" key="1">
    <source>
        <dbReference type="EMBL" id="RGM25116.1"/>
    </source>
</evidence>